<name>A0ABQ9Z423_9CRUS</name>
<reference evidence="2 3" key="1">
    <citation type="journal article" date="2023" name="Nucleic Acids Res.">
        <title>The hologenome of Daphnia magna reveals possible DNA methylation and microbiome-mediated evolution of the host genome.</title>
        <authorList>
            <person name="Chaturvedi A."/>
            <person name="Li X."/>
            <person name="Dhandapani V."/>
            <person name="Marshall H."/>
            <person name="Kissane S."/>
            <person name="Cuenca-Cambronero M."/>
            <person name="Asole G."/>
            <person name="Calvet F."/>
            <person name="Ruiz-Romero M."/>
            <person name="Marangio P."/>
            <person name="Guigo R."/>
            <person name="Rago D."/>
            <person name="Mirbahai L."/>
            <person name="Eastwood N."/>
            <person name="Colbourne J.K."/>
            <person name="Zhou J."/>
            <person name="Mallon E."/>
            <person name="Orsini L."/>
        </authorList>
    </citation>
    <scope>NUCLEOTIDE SEQUENCE [LARGE SCALE GENOMIC DNA]</scope>
    <source>
        <strain evidence="2">LRV0_1</strain>
    </source>
</reference>
<organism evidence="2 3">
    <name type="scientific">Daphnia magna</name>
    <dbReference type="NCBI Taxonomy" id="35525"/>
    <lineage>
        <taxon>Eukaryota</taxon>
        <taxon>Metazoa</taxon>
        <taxon>Ecdysozoa</taxon>
        <taxon>Arthropoda</taxon>
        <taxon>Crustacea</taxon>
        <taxon>Branchiopoda</taxon>
        <taxon>Diplostraca</taxon>
        <taxon>Cladocera</taxon>
        <taxon>Anomopoda</taxon>
        <taxon>Daphniidae</taxon>
        <taxon>Daphnia</taxon>
    </lineage>
</organism>
<sequence length="98" mass="11811">MNDFNLIDEFEEEFWLSESDDNSSQSEDEIDRQIRFGNLRTFYSQRRKMFELFDDEKTRKTMYITVSAEGCITVTKHSKHAARTETMKKKVTQRRQDN</sequence>
<feature type="compositionally biased region" description="Basic and acidic residues" evidence="1">
    <location>
        <begin position="82"/>
        <end position="98"/>
    </location>
</feature>
<protein>
    <submittedName>
        <fullName evidence="2">Uncharacterized protein</fullName>
    </submittedName>
</protein>
<comment type="caution">
    <text evidence="2">The sequence shown here is derived from an EMBL/GenBank/DDBJ whole genome shotgun (WGS) entry which is preliminary data.</text>
</comment>
<evidence type="ECO:0000313" key="3">
    <source>
        <dbReference type="Proteomes" id="UP001234178"/>
    </source>
</evidence>
<keyword evidence="3" id="KW-1185">Reference proteome</keyword>
<dbReference type="Proteomes" id="UP001234178">
    <property type="component" value="Unassembled WGS sequence"/>
</dbReference>
<feature type="region of interest" description="Disordered" evidence="1">
    <location>
        <begin position="78"/>
        <end position="98"/>
    </location>
</feature>
<accession>A0ABQ9Z423</accession>
<evidence type="ECO:0000313" key="2">
    <source>
        <dbReference type="EMBL" id="KAK4007634.1"/>
    </source>
</evidence>
<gene>
    <name evidence="2" type="ORF">OUZ56_012788</name>
</gene>
<proteinExistence type="predicted"/>
<evidence type="ECO:0000256" key="1">
    <source>
        <dbReference type="SAM" id="MobiDB-lite"/>
    </source>
</evidence>
<dbReference type="EMBL" id="JAOYFB010000002">
    <property type="protein sequence ID" value="KAK4007634.1"/>
    <property type="molecule type" value="Genomic_DNA"/>
</dbReference>